<proteinExistence type="predicted"/>
<feature type="region of interest" description="Disordered" evidence="1">
    <location>
        <begin position="40"/>
        <end position="63"/>
    </location>
</feature>
<organism evidence="2 3">
    <name type="scientific">Eumeta variegata</name>
    <name type="common">Bagworm moth</name>
    <name type="synonym">Eumeta japonica</name>
    <dbReference type="NCBI Taxonomy" id="151549"/>
    <lineage>
        <taxon>Eukaryota</taxon>
        <taxon>Metazoa</taxon>
        <taxon>Ecdysozoa</taxon>
        <taxon>Arthropoda</taxon>
        <taxon>Hexapoda</taxon>
        <taxon>Insecta</taxon>
        <taxon>Pterygota</taxon>
        <taxon>Neoptera</taxon>
        <taxon>Endopterygota</taxon>
        <taxon>Lepidoptera</taxon>
        <taxon>Glossata</taxon>
        <taxon>Ditrysia</taxon>
        <taxon>Tineoidea</taxon>
        <taxon>Psychidae</taxon>
        <taxon>Oiketicinae</taxon>
        <taxon>Eumeta</taxon>
    </lineage>
</organism>
<name>A0A4C1SCW8_EUMVA</name>
<dbReference type="EMBL" id="BGZK01000004">
    <property type="protein sequence ID" value="GBO99914.1"/>
    <property type="molecule type" value="Genomic_DNA"/>
</dbReference>
<dbReference type="Proteomes" id="UP000299102">
    <property type="component" value="Unassembled WGS sequence"/>
</dbReference>
<feature type="compositionally biased region" description="Gly residues" evidence="1">
    <location>
        <begin position="40"/>
        <end position="50"/>
    </location>
</feature>
<dbReference type="AlphaFoldDB" id="A0A4C1SCW8"/>
<reference evidence="2 3" key="1">
    <citation type="journal article" date="2019" name="Commun. Biol.">
        <title>The bagworm genome reveals a unique fibroin gene that provides high tensile strength.</title>
        <authorList>
            <person name="Kono N."/>
            <person name="Nakamura H."/>
            <person name="Ohtoshi R."/>
            <person name="Tomita M."/>
            <person name="Numata K."/>
            <person name="Arakawa K."/>
        </authorList>
    </citation>
    <scope>NUCLEOTIDE SEQUENCE [LARGE SCALE GENOMIC DNA]</scope>
</reference>
<feature type="region of interest" description="Disordered" evidence="1">
    <location>
        <begin position="1"/>
        <end position="27"/>
    </location>
</feature>
<evidence type="ECO:0000313" key="2">
    <source>
        <dbReference type="EMBL" id="GBO99914.1"/>
    </source>
</evidence>
<evidence type="ECO:0000256" key="1">
    <source>
        <dbReference type="SAM" id="MobiDB-lite"/>
    </source>
</evidence>
<evidence type="ECO:0000313" key="3">
    <source>
        <dbReference type="Proteomes" id="UP000299102"/>
    </source>
</evidence>
<protein>
    <submittedName>
        <fullName evidence="2">Uncharacterized protein</fullName>
    </submittedName>
</protein>
<sequence length="138" mass="15109">MEASRNKSQSDESVCEGGEVVTRERARDVQRERAYGVGGIGKARAGGGTDAGSSLAFSRRPTHTGRCGASTVVSRVECVPFAVLLAQCRIGVELTLWWSHNVPDLAAAQKWSRLDRRNTTLLQNTDPKWQLTLFCFGQ</sequence>
<feature type="compositionally biased region" description="Basic and acidic residues" evidence="1">
    <location>
        <begin position="1"/>
        <end position="10"/>
    </location>
</feature>
<comment type="caution">
    <text evidence="2">The sequence shown here is derived from an EMBL/GenBank/DDBJ whole genome shotgun (WGS) entry which is preliminary data.</text>
</comment>
<accession>A0A4C1SCW8</accession>
<gene>
    <name evidence="2" type="ORF">EVAR_74282_1</name>
</gene>
<keyword evidence="3" id="KW-1185">Reference proteome</keyword>